<dbReference type="AlphaFoldDB" id="A0A2P5ENV4"/>
<dbReference type="InParanoid" id="A0A2P5ENV4"/>
<reference evidence="3" key="1">
    <citation type="submission" date="2016-06" db="EMBL/GenBank/DDBJ databases">
        <title>Parallel loss of symbiosis genes in relatives of nitrogen-fixing non-legume Parasponia.</title>
        <authorList>
            <person name="Van Velzen R."/>
            <person name="Holmer R."/>
            <person name="Bu F."/>
            <person name="Rutten L."/>
            <person name="Van Zeijl A."/>
            <person name="Liu W."/>
            <person name="Santuari L."/>
            <person name="Cao Q."/>
            <person name="Sharma T."/>
            <person name="Shen D."/>
            <person name="Roswanjaya Y."/>
            <person name="Wardhani T."/>
            <person name="Kalhor M.S."/>
            <person name="Jansen J."/>
            <person name="Van den Hoogen J."/>
            <person name="Gungor B."/>
            <person name="Hartog M."/>
            <person name="Hontelez J."/>
            <person name="Verver J."/>
            <person name="Yang W.-C."/>
            <person name="Schijlen E."/>
            <person name="Repin R."/>
            <person name="Schilthuizen M."/>
            <person name="Schranz E."/>
            <person name="Heidstra R."/>
            <person name="Miyata K."/>
            <person name="Fedorova E."/>
            <person name="Kohlen W."/>
            <person name="Bisseling T."/>
            <person name="Smit S."/>
            <person name="Geurts R."/>
        </authorList>
    </citation>
    <scope>NUCLEOTIDE SEQUENCE [LARGE SCALE GENOMIC DNA]</scope>
    <source>
        <strain evidence="3">cv. RG33-2</strain>
    </source>
</reference>
<feature type="region of interest" description="Disordered" evidence="1">
    <location>
        <begin position="33"/>
        <end position="52"/>
    </location>
</feature>
<dbReference type="EMBL" id="JXTC01000120">
    <property type="protein sequence ID" value="PON87224.1"/>
    <property type="molecule type" value="Genomic_DNA"/>
</dbReference>
<evidence type="ECO:0000313" key="3">
    <source>
        <dbReference type="Proteomes" id="UP000237000"/>
    </source>
</evidence>
<evidence type="ECO:0000256" key="1">
    <source>
        <dbReference type="SAM" id="MobiDB-lite"/>
    </source>
</evidence>
<accession>A0A2P5ENV4</accession>
<feature type="non-terminal residue" evidence="2">
    <location>
        <position position="1"/>
    </location>
</feature>
<evidence type="ECO:0000313" key="2">
    <source>
        <dbReference type="EMBL" id="PON87224.1"/>
    </source>
</evidence>
<proteinExistence type="predicted"/>
<dbReference type="Proteomes" id="UP000237000">
    <property type="component" value="Unassembled WGS sequence"/>
</dbReference>
<name>A0A2P5ENV4_TREOI</name>
<gene>
    <name evidence="2" type="ORF">TorRG33x02_170010</name>
</gene>
<protein>
    <submittedName>
        <fullName evidence="2">Uncharacterized protein</fullName>
    </submittedName>
</protein>
<organism evidence="2 3">
    <name type="scientific">Trema orientale</name>
    <name type="common">Charcoal tree</name>
    <name type="synonym">Celtis orientalis</name>
    <dbReference type="NCBI Taxonomy" id="63057"/>
    <lineage>
        <taxon>Eukaryota</taxon>
        <taxon>Viridiplantae</taxon>
        <taxon>Streptophyta</taxon>
        <taxon>Embryophyta</taxon>
        <taxon>Tracheophyta</taxon>
        <taxon>Spermatophyta</taxon>
        <taxon>Magnoliopsida</taxon>
        <taxon>eudicotyledons</taxon>
        <taxon>Gunneridae</taxon>
        <taxon>Pentapetalae</taxon>
        <taxon>rosids</taxon>
        <taxon>fabids</taxon>
        <taxon>Rosales</taxon>
        <taxon>Cannabaceae</taxon>
        <taxon>Trema</taxon>
    </lineage>
</organism>
<keyword evidence="3" id="KW-1185">Reference proteome</keyword>
<comment type="caution">
    <text evidence="2">The sequence shown here is derived from an EMBL/GenBank/DDBJ whole genome shotgun (WGS) entry which is preliminary data.</text>
</comment>
<sequence length="52" mass="5793">VCIVWFREILGSVEFPDLRFHRSCAGQAFANKMDNGELTGKSGPLDNQPRIA</sequence>